<dbReference type="EC" id="5.6.2.3" evidence="1"/>
<sequence length="2565" mass="284657">MPHSHLPHPSGGDYTSIRSIGLSFLRASHDVSGSMQRGLSNVYAEDIGSIDALFHTATADRDHVAGDAMDTLYSLVVAMVETQASETPVATQPRIPVIVNSWRLKYHFENGHYRNLPLRTGGPGILQQFLDRSITAKESDPMIYVQTSNFYVTPDPSVHVTFRNFDHFDSSPFPVVPSSGSAIPPSAPAVFHFNPSVLPQGPRERYEKRICRSQHVCGADLTPFVDAGLERNYSVDPITGQYFVLRDGTLFELKPLNEKGLHRSPPRCVDTSGPGFRFWYEHFMGHCMSNGYYVHPYILFGRDGRGNKGFICANAAAAITASPGTPASPAVVPDLPASLSDFIESCSLAIWSLLSQDKMFPDKSVFQTLVRKTYGRGYEALRHMIMRTSPLFAASPGDHVRSPPNQLVGKTLLDYHVVFRDYLAMSALVHNTSMSLDEPRVMDMFLAGTLDYTFFRRVSREEQQQPSRLQYFRDETIVATLEAYMLYPDYVPAPTVPATPRPRAWQSSSSRPPDLKSLHLLDLAPAPPTSGILDSALDSSPSSATHVDSPEAHLHALGPVIPPDDADLAVDQKYRAAVYALHKSPSSLTSPCMVCGDDHRFDDCPVLQNVAYLRDHYIKFCGFLKRALTSRHTMTHTSPPFLPPPSVAGSVHSVSASADVHAVSSTAEACCAALDLPISPSSPPVLDSTGLVAGEGSGAADASDVLAAADPDLVAWNINAVDFQPLGLQLPFDDVYAIDDPTDPLPADDTPRTVNWTSSEPHAPVLPTALDGFDDLPRAQMDDAAQVSCSNDKTLLHRYRPYGQDFPCPIRLKPAVHHAAVLPEGQGYIRVPAPAPYGYHDFLVHYSPLLNATLLSESDLYKALGYRRSQYSGVSHQHFYAAGTWTATAHHKLTSSKNVVLHGIVRCGQKLTLPLIRPSLSADDPLATAENSLAVAMQCDPTLAAECDDLERSLTIDARNALYRTLAADLDEKPPEFRDFPFHQYISHATSVMAISATAERLLWHQRLGHPSDHYLYHAHEHITGVPRFRHFDPILEQCPTCIRAKQTKESAGAHSTRTATQPFQGLSIDFSFAGVRSKDVERKKDFTGLNGETCWILVTDHFTRAVFGDTRVSKASPIEWLRSFLHQYSPQCQGKYVYLDQGGELYANPAVRTLFAQFGYAIRPTGADASNQNGPVERAHLTVANALRAMLLGAGLDPRFWPYAFHHFLRITNATPSRDQVKSPFEILHGEKEDFTGFRTFGCRVWVRPPGRRRSKLLPNARKGIFLGFLPNTTKNILWYDVDTGQVKIAKHARFDEGLNDLPFGALPPNVQHLQRVQSGEPFPAEVDDAAVEVFTAFVNPFSHTLLESLTIPASNRSPTFGFDLLTDELNNRVFVAKIRPGSPASRIRSSPKATNNALRGAYLVAINDVLVFTKEQALLEFRKAFDSNSPSLSLTFAPEKRLTMAELRRALADHREPSLFTDPALPDEETPVLTLDAIRSICSLRFPESDFSSVPVEDLAATIHAVTSTAITPAEQALGFFTRRKIQRLSTWPDWQRGEFKQLDRMNDLGMFGAPVVAPPGAIILRLHWQYQIKRSGERRSRSCCDGSLRAAPLLHQVASTYSSCVEQPIQRMFFAPAAAHDMQVYGGDATDAFAHSPPPETPTFIMIDDAYAEWYKARFGITLDRNMVLPVLHALQGHPESGRLWETYINKILSLPELSFKTTTHDRTIYSGVFEGEPILLLRQVDDFALACRRESTAKAVYDFIGTALQQPNEAQPPFTYLGLLSDYNGVDVHQTADYIELTSAGYIDRLLRSHGWDTPSPHESSDDRSAPLPVDAVDRLYQSPAGPSEGSPEHAALCDSQGFSYRTLLGELLYAYITCRPDIGYAVVTLSKFASAPHAYHYNCLKGVARYLRRTKHWGIRFARRTHDPSLPPGTPHNLSLDPSLPAFPSIHSPLQLTGYVDAAHANDLRNRRSTTGYAFVLNGGAIAYRSKTQTVTATSSTEAEFIAAVSAAKTAKYLRAVLHELSFPQLSPTPIHIDNVSAIQIINARKPTERSRHIDIQAFAIQDWKDNGDILMHHIPGVINPSDSLTKPTGWLNGCYLQRLTVKPVTGIYKDRYDVEEEDGGDILNEAMDQFFLSESLELGNDNEFRDSSGRFQCQSILTRYHGGHRCNKYLVVCPNVQSSERFIVVERTETRPSETNETDISKCKRHLDVKALNELALKAVTKDVDKNGRAIDIEVNGTLQNVREFAELHFCHDMEQMRSFEIIICAFIDKLCKEAEKTATETNKSECLQDYSHKESKRRRRDGIRRQIGKVINNKQLIGFLSGAGGTGKSLVIKTVSRYAQKLCEALHVKFDKRSIVVTALTGAAAVSIHRETTAKAFSFKRGVRNELEEFKHAYLVIVGEISFVSVEDVDVLNQKMKQILDNTMATFGRVPVVFSGDFTQLSPVGRIPLYRPDEGADWRQSINVFMELKTNHRFGKDLVWGKLLGRFRDHGPTTDEVATINAKVVGARNGPLEKNAPSDAVYATKTNVDRMAINDAIFVKHLEKTHSTDPNRQPPMHTLCIKAGNPRFHLTGTR</sequence>
<dbReference type="GO" id="GO:0016787">
    <property type="term" value="F:hydrolase activity"/>
    <property type="evidence" value="ECO:0007669"/>
    <property type="project" value="UniProtKB-KW"/>
</dbReference>
<keyword evidence="1 4" id="KW-0347">Helicase</keyword>
<dbReference type="InterPro" id="IPR001584">
    <property type="entry name" value="Integrase_cat-core"/>
</dbReference>
<feature type="domain" description="Integrase catalytic" evidence="3">
    <location>
        <begin position="1059"/>
        <end position="1233"/>
    </location>
</feature>
<dbReference type="PROSITE" id="PS50106">
    <property type="entry name" value="PDZ"/>
    <property type="match status" value="1"/>
</dbReference>
<proteinExistence type="inferred from homology"/>
<dbReference type="InterPro" id="IPR025724">
    <property type="entry name" value="GAG-pre-integrase_dom"/>
</dbReference>
<name>A0A9K3LZV7_9STRA</name>
<dbReference type="EMBL" id="JAGRRH010000004">
    <property type="protein sequence ID" value="KAG7371058.1"/>
    <property type="molecule type" value="Genomic_DNA"/>
</dbReference>
<keyword evidence="1" id="KW-0233">DNA recombination</keyword>
<comment type="catalytic activity">
    <reaction evidence="1">
        <text>ATP + H2O = ADP + phosphate + H(+)</text>
        <dbReference type="Rhea" id="RHEA:13065"/>
        <dbReference type="ChEBI" id="CHEBI:15377"/>
        <dbReference type="ChEBI" id="CHEBI:15378"/>
        <dbReference type="ChEBI" id="CHEBI:30616"/>
        <dbReference type="ChEBI" id="CHEBI:43474"/>
        <dbReference type="ChEBI" id="CHEBI:456216"/>
        <dbReference type="EC" id="5.6.2.3"/>
    </reaction>
</comment>
<dbReference type="Pfam" id="PF05970">
    <property type="entry name" value="PIF1"/>
    <property type="match status" value="1"/>
</dbReference>
<keyword evidence="1" id="KW-0234">DNA repair</keyword>
<dbReference type="GO" id="GO:0005524">
    <property type="term" value="F:ATP binding"/>
    <property type="evidence" value="ECO:0007669"/>
    <property type="project" value="UniProtKB-KW"/>
</dbReference>
<keyword evidence="1" id="KW-0067">ATP-binding</keyword>
<dbReference type="Pfam" id="PF25597">
    <property type="entry name" value="SH3_retrovirus"/>
    <property type="match status" value="1"/>
</dbReference>
<evidence type="ECO:0000256" key="1">
    <source>
        <dbReference type="RuleBase" id="RU363044"/>
    </source>
</evidence>
<reference evidence="4" key="1">
    <citation type="journal article" date="2021" name="Sci. Rep.">
        <title>Diploid genomic architecture of Nitzschia inconspicua, an elite biomass production diatom.</title>
        <authorList>
            <person name="Oliver A."/>
            <person name="Podell S."/>
            <person name="Pinowska A."/>
            <person name="Traller J.C."/>
            <person name="Smith S.R."/>
            <person name="McClure R."/>
            <person name="Beliaev A."/>
            <person name="Bohutskyi P."/>
            <person name="Hill E.A."/>
            <person name="Rabines A."/>
            <person name="Zheng H."/>
            <person name="Allen L.Z."/>
            <person name="Kuo A."/>
            <person name="Grigoriev I.V."/>
            <person name="Allen A.E."/>
            <person name="Hazlebeck D."/>
            <person name="Allen E.E."/>
        </authorList>
    </citation>
    <scope>NUCLEOTIDE SEQUENCE</scope>
    <source>
        <strain evidence="4">Hildebrandi</strain>
    </source>
</reference>
<dbReference type="PANTHER" id="PTHR11439:SF483">
    <property type="entry name" value="PEPTIDE SYNTHASE GLIP-LIKE, PUTATIVE (AFU_ORTHOLOGUE AFUA_3G12920)-RELATED"/>
    <property type="match status" value="1"/>
</dbReference>
<organism evidence="4 5">
    <name type="scientific">Nitzschia inconspicua</name>
    <dbReference type="NCBI Taxonomy" id="303405"/>
    <lineage>
        <taxon>Eukaryota</taxon>
        <taxon>Sar</taxon>
        <taxon>Stramenopiles</taxon>
        <taxon>Ochrophyta</taxon>
        <taxon>Bacillariophyta</taxon>
        <taxon>Bacillariophyceae</taxon>
        <taxon>Bacillariophycidae</taxon>
        <taxon>Bacillariales</taxon>
        <taxon>Bacillariaceae</taxon>
        <taxon>Nitzschia</taxon>
    </lineage>
</organism>
<dbReference type="GO" id="GO:0000723">
    <property type="term" value="P:telomere maintenance"/>
    <property type="evidence" value="ECO:0007669"/>
    <property type="project" value="InterPro"/>
</dbReference>
<accession>A0A9K3LZV7</accession>
<dbReference type="PROSITE" id="PS50994">
    <property type="entry name" value="INTEGRASE"/>
    <property type="match status" value="1"/>
</dbReference>
<dbReference type="GO" id="GO:0015074">
    <property type="term" value="P:DNA integration"/>
    <property type="evidence" value="ECO:0007669"/>
    <property type="project" value="InterPro"/>
</dbReference>
<feature type="domain" description="PDZ" evidence="2">
    <location>
        <begin position="1350"/>
        <end position="1442"/>
    </location>
</feature>
<dbReference type="PANTHER" id="PTHR11439">
    <property type="entry name" value="GAG-POL-RELATED RETROTRANSPOSON"/>
    <property type="match status" value="1"/>
</dbReference>
<dbReference type="InterPro" id="IPR001478">
    <property type="entry name" value="PDZ"/>
</dbReference>
<dbReference type="Pfam" id="PF13976">
    <property type="entry name" value="gag_pre-integrs"/>
    <property type="match status" value="1"/>
</dbReference>
<dbReference type="InterPro" id="IPR010285">
    <property type="entry name" value="DNA_helicase_pif1-like_DEAD"/>
</dbReference>
<dbReference type="InterPro" id="IPR057670">
    <property type="entry name" value="SH3_retrovirus"/>
</dbReference>
<comment type="cofactor">
    <cofactor evidence="1">
        <name>Mg(2+)</name>
        <dbReference type="ChEBI" id="CHEBI:18420"/>
    </cofactor>
</comment>
<dbReference type="CDD" id="cd09272">
    <property type="entry name" value="RNase_HI_RT_Ty1"/>
    <property type="match status" value="1"/>
</dbReference>
<evidence type="ECO:0000259" key="2">
    <source>
        <dbReference type="PROSITE" id="PS50106"/>
    </source>
</evidence>
<dbReference type="OrthoDB" id="104418at2759"/>
<dbReference type="GO" id="GO:0006310">
    <property type="term" value="P:DNA recombination"/>
    <property type="evidence" value="ECO:0007669"/>
    <property type="project" value="UniProtKB-KW"/>
</dbReference>
<keyword evidence="5" id="KW-1185">Reference proteome</keyword>
<dbReference type="GO" id="GO:0006281">
    <property type="term" value="P:DNA repair"/>
    <property type="evidence" value="ECO:0007669"/>
    <property type="project" value="UniProtKB-KW"/>
</dbReference>
<comment type="caution">
    <text evidence="4">The sequence shown here is derived from an EMBL/GenBank/DDBJ whole genome shotgun (WGS) entry which is preliminary data.</text>
</comment>
<keyword evidence="1" id="KW-0378">Hydrolase</keyword>
<evidence type="ECO:0000313" key="4">
    <source>
        <dbReference type="EMBL" id="KAG7371058.1"/>
    </source>
</evidence>
<comment type="similarity">
    <text evidence="1">Belongs to the helicase family.</text>
</comment>
<evidence type="ECO:0000259" key="3">
    <source>
        <dbReference type="PROSITE" id="PS50994"/>
    </source>
</evidence>
<dbReference type="Proteomes" id="UP000693970">
    <property type="component" value="Unassembled WGS sequence"/>
</dbReference>
<dbReference type="GO" id="GO:0043139">
    <property type="term" value="F:5'-3' DNA helicase activity"/>
    <property type="evidence" value="ECO:0007669"/>
    <property type="project" value="UniProtKB-EC"/>
</dbReference>
<evidence type="ECO:0000313" key="5">
    <source>
        <dbReference type="Proteomes" id="UP000693970"/>
    </source>
</evidence>
<keyword evidence="1" id="KW-0227">DNA damage</keyword>
<reference evidence="4" key="2">
    <citation type="submission" date="2021-04" db="EMBL/GenBank/DDBJ databases">
        <authorList>
            <person name="Podell S."/>
        </authorList>
    </citation>
    <scope>NUCLEOTIDE SEQUENCE</scope>
    <source>
        <strain evidence="4">Hildebrandi</strain>
    </source>
</reference>
<gene>
    <name evidence="4" type="ORF">IV203_019628</name>
</gene>
<protein>
    <recommendedName>
        <fullName evidence="1">ATP-dependent DNA helicase</fullName>
        <ecNumber evidence="1">5.6.2.3</ecNumber>
    </recommendedName>
</protein>
<keyword evidence="1" id="KW-0547">Nucleotide-binding</keyword>